<dbReference type="AlphaFoldDB" id="A0A075MWS7"/>
<comment type="subcellular location">
    <subcellularLocation>
        <location evidence="1">Membrane</location>
        <topology evidence="1">Multi-pass membrane protein</topology>
    </subcellularLocation>
</comment>
<gene>
    <name evidence="8" type="ORF">NTE_01653</name>
</gene>
<dbReference type="Pfam" id="PF00892">
    <property type="entry name" value="EamA"/>
    <property type="match status" value="2"/>
</dbReference>
<keyword evidence="4 6" id="KW-0472">Membrane</keyword>
<feature type="transmembrane region" description="Helical" evidence="6">
    <location>
        <begin position="239"/>
        <end position="259"/>
    </location>
</feature>
<dbReference type="EMBL" id="CP007174">
    <property type="protein sequence ID" value="AIF83714.1"/>
    <property type="molecule type" value="Genomic_DNA"/>
</dbReference>
<evidence type="ECO:0000256" key="5">
    <source>
        <dbReference type="SAM" id="MobiDB-lite"/>
    </source>
</evidence>
<feature type="transmembrane region" description="Helical" evidence="6">
    <location>
        <begin position="87"/>
        <end position="106"/>
    </location>
</feature>
<evidence type="ECO:0000256" key="1">
    <source>
        <dbReference type="ARBA" id="ARBA00004141"/>
    </source>
</evidence>
<evidence type="ECO:0000256" key="2">
    <source>
        <dbReference type="ARBA" id="ARBA00022692"/>
    </source>
</evidence>
<dbReference type="PANTHER" id="PTHR32322:SF2">
    <property type="entry name" value="EAMA DOMAIN-CONTAINING PROTEIN"/>
    <property type="match status" value="1"/>
</dbReference>
<dbReference type="OrthoDB" id="78162at2157"/>
<dbReference type="InterPro" id="IPR000620">
    <property type="entry name" value="EamA_dom"/>
</dbReference>
<dbReference type="Proteomes" id="UP000028194">
    <property type="component" value="Chromosome"/>
</dbReference>
<reference evidence="8 9" key="1">
    <citation type="journal article" date="2014" name="PLoS ONE">
        <title>Genome Sequence of Candidatus Nitrososphaera evergladensis from Group I.1b Enriched from Everglades Soil Reveals Novel Genomic Features of the Ammonia-Oxidizing Archaea.</title>
        <authorList>
            <person name="Zhalnina K.V."/>
            <person name="Dias R."/>
            <person name="Leonard M.T."/>
            <person name="Dorr de Quadros P."/>
            <person name="Camargo F.A."/>
            <person name="Drew J.C."/>
            <person name="Farmerie W.G."/>
            <person name="Daroub S.H."/>
            <person name="Triplett E.W."/>
        </authorList>
    </citation>
    <scope>NUCLEOTIDE SEQUENCE [LARGE SCALE GENOMIC DNA]</scope>
    <source>
        <strain evidence="8 9">SR1</strain>
    </source>
</reference>
<feature type="domain" description="EamA" evidence="7">
    <location>
        <begin position="174"/>
        <end position="312"/>
    </location>
</feature>
<proteinExistence type="predicted"/>
<dbReference type="KEGG" id="nev:NTE_01653"/>
<name>A0A075MWS7_9ARCH</name>
<feature type="transmembrane region" description="Helical" evidence="6">
    <location>
        <begin position="208"/>
        <end position="227"/>
    </location>
</feature>
<feature type="transmembrane region" description="Helical" evidence="6">
    <location>
        <begin position="118"/>
        <end position="136"/>
    </location>
</feature>
<dbReference type="HOGENOM" id="CLU_042632_1_0_2"/>
<dbReference type="InterPro" id="IPR050638">
    <property type="entry name" value="AA-Vitamin_Transporters"/>
</dbReference>
<dbReference type="PANTHER" id="PTHR32322">
    <property type="entry name" value="INNER MEMBRANE TRANSPORTER"/>
    <property type="match status" value="1"/>
</dbReference>
<evidence type="ECO:0000313" key="8">
    <source>
        <dbReference type="EMBL" id="AIF83714.1"/>
    </source>
</evidence>
<feature type="region of interest" description="Disordered" evidence="5">
    <location>
        <begin position="1"/>
        <end position="20"/>
    </location>
</feature>
<keyword evidence="9" id="KW-1185">Reference proteome</keyword>
<dbReference type="STRING" id="1459636.NTE_01653"/>
<feature type="transmembrane region" description="Helical" evidence="6">
    <location>
        <begin position="271"/>
        <end position="289"/>
    </location>
</feature>
<dbReference type="InterPro" id="IPR037185">
    <property type="entry name" value="EmrE-like"/>
</dbReference>
<feature type="transmembrane region" description="Helical" evidence="6">
    <location>
        <begin position="27"/>
        <end position="45"/>
    </location>
</feature>
<feature type="transmembrane region" description="Helical" evidence="6">
    <location>
        <begin position="295"/>
        <end position="312"/>
    </location>
</feature>
<protein>
    <submittedName>
        <fullName evidence="8">Putative membrane protein</fullName>
    </submittedName>
</protein>
<evidence type="ECO:0000256" key="6">
    <source>
        <dbReference type="SAM" id="Phobius"/>
    </source>
</evidence>
<feature type="transmembrane region" description="Helical" evidence="6">
    <location>
        <begin position="57"/>
        <end position="75"/>
    </location>
</feature>
<keyword evidence="3 6" id="KW-1133">Transmembrane helix</keyword>
<feature type="transmembrane region" description="Helical" evidence="6">
    <location>
        <begin position="143"/>
        <end position="160"/>
    </location>
</feature>
<evidence type="ECO:0000259" key="7">
    <source>
        <dbReference type="Pfam" id="PF00892"/>
    </source>
</evidence>
<keyword evidence="2 6" id="KW-0812">Transmembrane</keyword>
<evidence type="ECO:0000256" key="4">
    <source>
        <dbReference type="ARBA" id="ARBA00023136"/>
    </source>
</evidence>
<dbReference type="eggNOG" id="arCOG00273">
    <property type="taxonomic scope" value="Archaea"/>
</dbReference>
<accession>A0A075MWS7</accession>
<sequence length="314" mass="32947">MRRAYLEPLTAPEQASPAGTQKKQQGYLGYLSVLIASALFGSVFAVTKVPLASIDPLALSAVIYVIAGLTLVPFAKASFRLQRREARYMIAITAFGAVAAPVLLLHGLQMTEASDASILANGEVLFTVILSSLFFGERPHGKLGLAAVALVIVGLFMATTDMKFSSGTIIELNAGNLMILASMFFWAIDNNFSRKLTTFSDISPAKMAMIKSLAGGLVLLGVTAAAGKWGALGNISAQLWLIIITLSASGFGGALLFFLAGIKRIGTIKTMAVFSMTPIFGIVIAAAALGESISVFQAIATGLIIIGILIVSRR</sequence>
<evidence type="ECO:0000313" key="9">
    <source>
        <dbReference type="Proteomes" id="UP000028194"/>
    </source>
</evidence>
<feature type="transmembrane region" description="Helical" evidence="6">
    <location>
        <begin position="166"/>
        <end position="188"/>
    </location>
</feature>
<dbReference type="GO" id="GO:0016020">
    <property type="term" value="C:membrane"/>
    <property type="evidence" value="ECO:0007669"/>
    <property type="project" value="UniProtKB-SubCell"/>
</dbReference>
<feature type="domain" description="EamA" evidence="7">
    <location>
        <begin position="28"/>
        <end position="159"/>
    </location>
</feature>
<evidence type="ECO:0000256" key="3">
    <source>
        <dbReference type="ARBA" id="ARBA00022989"/>
    </source>
</evidence>
<organism evidence="8 9">
    <name type="scientific">Candidatus Nitrososphaera evergladensis SR1</name>
    <dbReference type="NCBI Taxonomy" id="1459636"/>
    <lineage>
        <taxon>Archaea</taxon>
        <taxon>Nitrososphaerota</taxon>
        <taxon>Nitrososphaeria</taxon>
        <taxon>Nitrososphaerales</taxon>
        <taxon>Nitrososphaeraceae</taxon>
        <taxon>Nitrososphaera</taxon>
    </lineage>
</organism>
<dbReference type="SUPFAM" id="SSF103481">
    <property type="entry name" value="Multidrug resistance efflux transporter EmrE"/>
    <property type="match status" value="2"/>
</dbReference>